<dbReference type="EMBL" id="BK015354">
    <property type="protein sequence ID" value="DAE02824.1"/>
    <property type="molecule type" value="Genomic_DNA"/>
</dbReference>
<evidence type="ECO:0000259" key="1">
    <source>
        <dbReference type="Pfam" id="PF04233"/>
    </source>
</evidence>
<proteinExistence type="predicted"/>
<accession>A0A8S5P814</accession>
<name>A0A8S5P814_9CAUD</name>
<dbReference type="InterPro" id="IPR006528">
    <property type="entry name" value="Phage_head_morphogenesis_dom"/>
</dbReference>
<dbReference type="NCBIfam" id="TIGR01641">
    <property type="entry name" value="phageSPP1_gp7"/>
    <property type="match status" value="1"/>
</dbReference>
<protein>
    <submittedName>
        <fullName evidence="2">Putative head morphogenesis protein</fullName>
    </submittedName>
</protein>
<feature type="domain" description="Phage head morphogenesis" evidence="1">
    <location>
        <begin position="156"/>
        <end position="218"/>
    </location>
</feature>
<reference evidence="2" key="1">
    <citation type="journal article" date="2021" name="Proc. Natl. Acad. Sci. U.S.A.">
        <title>A Catalog of Tens of Thousands of Viruses from Human Metagenomes Reveals Hidden Associations with Chronic Diseases.</title>
        <authorList>
            <person name="Tisza M.J."/>
            <person name="Buck C.B."/>
        </authorList>
    </citation>
    <scope>NUCLEOTIDE SEQUENCE</scope>
    <source>
        <strain evidence="2">Ctrvp54</strain>
    </source>
</reference>
<dbReference type="Pfam" id="PF04233">
    <property type="entry name" value="Phage_Mu_F"/>
    <property type="match status" value="1"/>
</dbReference>
<evidence type="ECO:0000313" key="2">
    <source>
        <dbReference type="EMBL" id="DAE02824.1"/>
    </source>
</evidence>
<sequence>MRNWYAVGDRKLKALIVAITRIFKKSRLTLNFDQINQPVRTIQAESKRVYKLLNEKNRDAFLDLGFWVYMEAYAEVQLNIPESENLQKAKKEISGKWLDGIQSEYNPVTKYVYVTEAERKRARFFESLVADAESKQRREMENDYRAAENAWIRQTRQAMIDIEDRAAIAAYKDAGVRKARWNSQKDGKVCKECGRLDGMIFPIDAVPDKPHRNCRCTIEPVTEE</sequence>
<organism evidence="2">
    <name type="scientific">Siphoviridae sp. ctrvp54</name>
    <dbReference type="NCBI Taxonomy" id="2825690"/>
    <lineage>
        <taxon>Viruses</taxon>
        <taxon>Duplodnaviria</taxon>
        <taxon>Heunggongvirae</taxon>
        <taxon>Uroviricota</taxon>
        <taxon>Caudoviricetes</taxon>
    </lineage>
</organism>